<name>A0A1Y5RG85_9RHOB</name>
<sequence length="48" mass="5608">MLLRSSTFWLVLFIVALIVADLVWAEGRSLLFLARKGVELISWLAFWR</sequence>
<keyword evidence="2" id="KW-1185">Reference proteome</keyword>
<evidence type="ECO:0000313" key="2">
    <source>
        <dbReference type="Proteomes" id="UP000193900"/>
    </source>
</evidence>
<gene>
    <name evidence="1" type="ORF">ROA7023_00298</name>
</gene>
<dbReference type="AlphaFoldDB" id="A0A1Y5RG85"/>
<dbReference type="RefSeq" id="WP_143535407.1">
    <property type="nucleotide sequence ID" value="NZ_FWFZ01000001.1"/>
</dbReference>
<accession>A0A1Y5RG85</accession>
<proteinExistence type="predicted"/>
<evidence type="ECO:0000313" key="1">
    <source>
        <dbReference type="EMBL" id="SLN16503.1"/>
    </source>
</evidence>
<organism evidence="1 2">
    <name type="scientific">Roseisalinus antarcticus</name>
    <dbReference type="NCBI Taxonomy" id="254357"/>
    <lineage>
        <taxon>Bacteria</taxon>
        <taxon>Pseudomonadati</taxon>
        <taxon>Pseudomonadota</taxon>
        <taxon>Alphaproteobacteria</taxon>
        <taxon>Rhodobacterales</taxon>
        <taxon>Roseobacteraceae</taxon>
        <taxon>Roseisalinus</taxon>
    </lineage>
</organism>
<dbReference type="OrthoDB" id="7745647at2"/>
<dbReference type="EMBL" id="FWFZ01000001">
    <property type="protein sequence ID" value="SLN16503.1"/>
    <property type="molecule type" value="Genomic_DNA"/>
</dbReference>
<reference evidence="1 2" key="1">
    <citation type="submission" date="2017-03" db="EMBL/GenBank/DDBJ databases">
        <authorList>
            <person name="Afonso C.L."/>
            <person name="Miller P.J."/>
            <person name="Scott M.A."/>
            <person name="Spackman E."/>
            <person name="Goraichik I."/>
            <person name="Dimitrov K.M."/>
            <person name="Suarez D.L."/>
            <person name="Swayne D.E."/>
        </authorList>
    </citation>
    <scope>NUCLEOTIDE SEQUENCE [LARGE SCALE GENOMIC DNA]</scope>
    <source>
        <strain evidence="1 2">CECT 7023</strain>
    </source>
</reference>
<dbReference type="Proteomes" id="UP000193900">
    <property type="component" value="Unassembled WGS sequence"/>
</dbReference>
<protein>
    <submittedName>
        <fullName evidence="1">Uncharacterized protein</fullName>
    </submittedName>
</protein>